<gene>
    <name evidence="1" type="ORF">METZ01_LOCUS192305</name>
</gene>
<evidence type="ECO:0000313" key="1">
    <source>
        <dbReference type="EMBL" id="SVB39451.1"/>
    </source>
</evidence>
<dbReference type="AlphaFoldDB" id="A0A382DNZ3"/>
<reference evidence="1" key="1">
    <citation type="submission" date="2018-05" db="EMBL/GenBank/DDBJ databases">
        <authorList>
            <person name="Lanie J.A."/>
            <person name="Ng W.-L."/>
            <person name="Kazmierczak K.M."/>
            <person name="Andrzejewski T.M."/>
            <person name="Davidsen T.M."/>
            <person name="Wayne K.J."/>
            <person name="Tettelin H."/>
            <person name="Glass J.I."/>
            <person name="Rusch D."/>
            <person name="Podicherti R."/>
            <person name="Tsui H.-C.T."/>
            <person name="Winkler M.E."/>
        </authorList>
    </citation>
    <scope>NUCLEOTIDE SEQUENCE</scope>
</reference>
<accession>A0A382DNZ3</accession>
<proteinExistence type="predicted"/>
<protein>
    <submittedName>
        <fullName evidence="1">Uncharacterized protein</fullName>
    </submittedName>
</protein>
<dbReference type="EMBL" id="UINC01040078">
    <property type="protein sequence ID" value="SVB39451.1"/>
    <property type="molecule type" value="Genomic_DNA"/>
</dbReference>
<name>A0A382DNZ3_9ZZZZ</name>
<organism evidence="1">
    <name type="scientific">marine metagenome</name>
    <dbReference type="NCBI Taxonomy" id="408172"/>
    <lineage>
        <taxon>unclassified sequences</taxon>
        <taxon>metagenomes</taxon>
        <taxon>ecological metagenomes</taxon>
    </lineage>
</organism>
<sequence length="87" mass="8904">MRMIKALGASAPAEVQTGAGGDVDSATCVRAINNTTTNHLVTVETAGSVLKGSFVLAGGADIYIEKDPTDWIFAANAGVLLTKVALR</sequence>